<proteinExistence type="predicted"/>
<reference evidence="7 8" key="1">
    <citation type="submission" date="2020-08" db="EMBL/GenBank/DDBJ databases">
        <title>Sequencing the genomes of 1000 actinobacteria strains.</title>
        <authorList>
            <person name="Klenk H.-P."/>
        </authorList>
    </citation>
    <scope>NUCLEOTIDE SEQUENCE [LARGE SCALE GENOMIC DNA]</scope>
    <source>
        <strain evidence="7 8">DSM 102030</strain>
    </source>
</reference>
<dbReference type="EMBL" id="JACHJT010000001">
    <property type="protein sequence ID" value="MBB4930774.1"/>
    <property type="molecule type" value="Genomic_DNA"/>
</dbReference>
<dbReference type="InterPro" id="IPR001647">
    <property type="entry name" value="HTH_TetR"/>
</dbReference>
<dbReference type="Proteomes" id="UP000523007">
    <property type="component" value="Unassembled WGS sequence"/>
</dbReference>
<dbReference type="SUPFAM" id="SSF46689">
    <property type="entry name" value="Homeodomain-like"/>
    <property type="match status" value="1"/>
</dbReference>
<evidence type="ECO:0000256" key="2">
    <source>
        <dbReference type="ARBA" id="ARBA00023015"/>
    </source>
</evidence>
<evidence type="ECO:0000313" key="7">
    <source>
        <dbReference type="EMBL" id="MBB4930774.1"/>
    </source>
</evidence>
<evidence type="ECO:0000313" key="8">
    <source>
        <dbReference type="Proteomes" id="UP000523007"/>
    </source>
</evidence>
<dbReference type="PANTHER" id="PTHR30055">
    <property type="entry name" value="HTH-TYPE TRANSCRIPTIONAL REGULATOR RUTR"/>
    <property type="match status" value="1"/>
</dbReference>
<dbReference type="InterPro" id="IPR050109">
    <property type="entry name" value="HTH-type_TetR-like_transc_reg"/>
</dbReference>
<keyword evidence="3 5" id="KW-0238">DNA-binding</keyword>
<gene>
    <name evidence="7" type="ORF">F4561_001594</name>
</gene>
<dbReference type="InterPro" id="IPR009057">
    <property type="entry name" value="Homeodomain-like_sf"/>
</dbReference>
<dbReference type="GO" id="GO:0000976">
    <property type="term" value="F:transcription cis-regulatory region binding"/>
    <property type="evidence" value="ECO:0007669"/>
    <property type="project" value="TreeGrafter"/>
</dbReference>
<dbReference type="PROSITE" id="PS50977">
    <property type="entry name" value="HTH_TETR_2"/>
    <property type="match status" value="1"/>
</dbReference>
<dbReference type="Pfam" id="PF02909">
    <property type="entry name" value="TetR_C_1"/>
    <property type="match status" value="1"/>
</dbReference>
<feature type="domain" description="HTH tetR-type" evidence="6">
    <location>
        <begin position="5"/>
        <end position="65"/>
    </location>
</feature>
<evidence type="ECO:0000259" key="6">
    <source>
        <dbReference type="PROSITE" id="PS50977"/>
    </source>
</evidence>
<name>A0A7W7RF49_9ACTN</name>
<dbReference type="SUPFAM" id="SSF48498">
    <property type="entry name" value="Tetracyclin repressor-like, C-terminal domain"/>
    <property type="match status" value="1"/>
</dbReference>
<protein>
    <submittedName>
        <fullName evidence="7">AcrR family transcriptional regulator</fullName>
    </submittedName>
</protein>
<dbReference type="InterPro" id="IPR003012">
    <property type="entry name" value="Tet_transcr_reg_TetR"/>
</dbReference>
<dbReference type="RefSeq" id="WP_184576177.1">
    <property type="nucleotide sequence ID" value="NZ_JACHJT010000001.1"/>
</dbReference>
<comment type="caution">
    <text evidence="7">The sequence shown here is derived from an EMBL/GenBank/DDBJ whole genome shotgun (WGS) entry which is preliminary data.</text>
</comment>
<dbReference type="Gene3D" id="1.10.357.10">
    <property type="entry name" value="Tetracycline Repressor, domain 2"/>
    <property type="match status" value="1"/>
</dbReference>
<dbReference type="InterPro" id="IPR036271">
    <property type="entry name" value="Tet_transcr_reg_TetR-rel_C_sf"/>
</dbReference>
<evidence type="ECO:0000256" key="5">
    <source>
        <dbReference type="PROSITE-ProRule" id="PRU00335"/>
    </source>
</evidence>
<keyword evidence="2" id="KW-0805">Transcription regulation</keyword>
<keyword evidence="4" id="KW-0804">Transcription</keyword>
<dbReference type="PRINTS" id="PR00400">
    <property type="entry name" value="TETREPRESSOR"/>
</dbReference>
<keyword evidence="1" id="KW-0678">Repressor</keyword>
<evidence type="ECO:0000256" key="4">
    <source>
        <dbReference type="ARBA" id="ARBA00023163"/>
    </source>
</evidence>
<dbReference type="AlphaFoldDB" id="A0A7W7RF49"/>
<dbReference type="PANTHER" id="PTHR30055:SF151">
    <property type="entry name" value="TRANSCRIPTIONAL REGULATORY PROTEIN"/>
    <property type="match status" value="1"/>
</dbReference>
<dbReference type="GO" id="GO:0045892">
    <property type="term" value="P:negative regulation of DNA-templated transcription"/>
    <property type="evidence" value="ECO:0007669"/>
    <property type="project" value="InterPro"/>
</dbReference>
<dbReference type="InterPro" id="IPR004111">
    <property type="entry name" value="Repressor_TetR_C"/>
</dbReference>
<keyword evidence="8" id="KW-1185">Reference proteome</keyword>
<dbReference type="Pfam" id="PF00440">
    <property type="entry name" value="TetR_N"/>
    <property type="match status" value="1"/>
</dbReference>
<sequence length="212" mass="22865">MPRAGLTRAAIAAAALELIDENGIAAFSMRKLGARLGVDPMAVYRHFRDQEDVFDAVAEAIFDEIETDALPWEEGWRAVAERYSYALRDVLLAHPNAVATFATRPVRSQASIDTGVRMIEVFTAAGFTPGDALRVSRSLRELTIGHALSLATVRLGAQTRSRKPDPGAPDYNVLAEAADATTIDDHFEVGLAAMLDGCDHLHGPPSDLGRDP</sequence>
<dbReference type="GO" id="GO:0046677">
    <property type="term" value="P:response to antibiotic"/>
    <property type="evidence" value="ECO:0007669"/>
    <property type="project" value="InterPro"/>
</dbReference>
<dbReference type="PRINTS" id="PR00455">
    <property type="entry name" value="HTHTETR"/>
</dbReference>
<evidence type="ECO:0000256" key="1">
    <source>
        <dbReference type="ARBA" id="ARBA00022491"/>
    </source>
</evidence>
<feature type="DNA-binding region" description="H-T-H motif" evidence="5">
    <location>
        <begin position="28"/>
        <end position="47"/>
    </location>
</feature>
<accession>A0A7W7RF49</accession>
<dbReference type="GO" id="GO:0003700">
    <property type="term" value="F:DNA-binding transcription factor activity"/>
    <property type="evidence" value="ECO:0007669"/>
    <property type="project" value="TreeGrafter"/>
</dbReference>
<organism evidence="7 8">
    <name type="scientific">Lipingzhangella halophila</name>
    <dbReference type="NCBI Taxonomy" id="1783352"/>
    <lineage>
        <taxon>Bacteria</taxon>
        <taxon>Bacillati</taxon>
        <taxon>Actinomycetota</taxon>
        <taxon>Actinomycetes</taxon>
        <taxon>Streptosporangiales</taxon>
        <taxon>Nocardiopsidaceae</taxon>
        <taxon>Lipingzhangella</taxon>
    </lineage>
</organism>
<evidence type="ECO:0000256" key="3">
    <source>
        <dbReference type="ARBA" id="ARBA00023125"/>
    </source>
</evidence>